<evidence type="ECO:0000256" key="2">
    <source>
        <dbReference type="ARBA" id="ARBA00008267"/>
    </source>
</evidence>
<dbReference type="InterPro" id="IPR014756">
    <property type="entry name" value="Ig_E-set"/>
</dbReference>
<dbReference type="GO" id="GO:0003690">
    <property type="term" value="F:double-stranded DNA binding"/>
    <property type="evidence" value="ECO:0007669"/>
    <property type="project" value="TreeGrafter"/>
</dbReference>
<comment type="similarity">
    <text evidence="2">Belongs to the CAMTA family.</text>
</comment>
<feature type="domain" description="CG-1" evidence="9">
    <location>
        <begin position="1"/>
        <end position="82"/>
    </location>
</feature>
<keyword evidence="6" id="KW-0539">Nucleus</keyword>
<evidence type="ECO:0000256" key="5">
    <source>
        <dbReference type="ARBA" id="ARBA00023163"/>
    </source>
</evidence>
<dbReference type="Proteomes" id="UP001367676">
    <property type="component" value="Unassembled WGS sequence"/>
</dbReference>
<keyword evidence="4" id="KW-0010">Activator</keyword>
<evidence type="ECO:0000256" key="6">
    <source>
        <dbReference type="ARBA" id="ARBA00023242"/>
    </source>
</evidence>
<gene>
    <name evidence="10" type="ORF">V9T40_009649</name>
</gene>
<evidence type="ECO:0000256" key="3">
    <source>
        <dbReference type="ARBA" id="ARBA00023043"/>
    </source>
</evidence>
<evidence type="ECO:0000256" key="8">
    <source>
        <dbReference type="SAM" id="MobiDB-lite"/>
    </source>
</evidence>
<feature type="compositionally biased region" description="Basic and acidic residues" evidence="8">
    <location>
        <begin position="373"/>
        <end position="385"/>
    </location>
</feature>
<comment type="caution">
    <text evidence="10">The sequence shown here is derived from an EMBL/GenBank/DDBJ whole genome shotgun (WGS) entry which is preliminary data.</text>
</comment>
<comment type="subcellular location">
    <subcellularLocation>
        <location evidence="1">Nucleus</location>
    </subcellularLocation>
</comment>
<keyword evidence="11" id="KW-1185">Reference proteome</keyword>
<dbReference type="InterPro" id="IPR013783">
    <property type="entry name" value="Ig-like_fold"/>
</dbReference>
<dbReference type="Pfam" id="PF03859">
    <property type="entry name" value="CG-1"/>
    <property type="match status" value="1"/>
</dbReference>
<keyword evidence="3" id="KW-0040">ANK repeat</keyword>
<dbReference type="GO" id="GO:0006357">
    <property type="term" value="P:regulation of transcription by RNA polymerase II"/>
    <property type="evidence" value="ECO:0007669"/>
    <property type="project" value="TreeGrafter"/>
</dbReference>
<dbReference type="InterPro" id="IPR005559">
    <property type="entry name" value="CG-1_dom"/>
</dbReference>
<dbReference type="GO" id="GO:0003712">
    <property type="term" value="F:transcription coregulator activity"/>
    <property type="evidence" value="ECO:0007669"/>
    <property type="project" value="TreeGrafter"/>
</dbReference>
<dbReference type="PANTHER" id="PTHR23335">
    <property type="entry name" value="CALMODULIN-BINDING TRANSCRIPTION ACTIVATOR CAMTA"/>
    <property type="match status" value="1"/>
</dbReference>
<reference evidence="10 11" key="1">
    <citation type="submission" date="2024-03" db="EMBL/GenBank/DDBJ databases">
        <title>Adaptation during the transition from Ophiocordyceps entomopathogen to insect associate is accompanied by gene loss and intensified selection.</title>
        <authorList>
            <person name="Ward C.M."/>
            <person name="Onetto C.A."/>
            <person name="Borneman A.R."/>
        </authorList>
    </citation>
    <scope>NUCLEOTIDE SEQUENCE [LARGE SCALE GENOMIC DNA]</scope>
    <source>
        <strain evidence="10">AWRI1</strain>
        <tissue evidence="10">Single Adult Female</tissue>
    </source>
</reference>
<evidence type="ECO:0000256" key="4">
    <source>
        <dbReference type="ARBA" id="ARBA00023159"/>
    </source>
</evidence>
<feature type="region of interest" description="Disordered" evidence="8">
    <location>
        <begin position="373"/>
        <end position="394"/>
    </location>
</feature>
<proteinExistence type="inferred from homology"/>
<dbReference type="SUPFAM" id="SSF81296">
    <property type="entry name" value="E set domains"/>
    <property type="match status" value="1"/>
</dbReference>
<organism evidence="10 11">
    <name type="scientific">Parthenolecanium corni</name>
    <dbReference type="NCBI Taxonomy" id="536013"/>
    <lineage>
        <taxon>Eukaryota</taxon>
        <taxon>Metazoa</taxon>
        <taxon>Ecdysozoa</taxon>
        <taxon>Arthropoda</taxon>
        <taxon>Hexapoda</taxon>
        <taxon>Insecta</taxon>
        <taxon>Pterygota</taxon>
        <taxon>Neoptera</taxon>
        <taxon>Paraneoptera</taxon>
        <taxon>Hemiptera</taxon>
        <taxon>Sternorrhyncha</taxon>
        <taxon>Coccoidea</taxon>
        <taxon>Coccidae</taxon>
        <taxon>Parthenolecanium</taxon>
    </lineage>
</organism>
<dbReference type="PANTHER" id="PTHR23335:SF1">
    <property type="entry name" value="CALMODULIN-BINDING TRANSCRIPTION ACTIVATOR, ISOFORM F"/>
    <property type="match status" value="1"/>
</dbReference>
<name>A0AAN9Y6W6_9HEMI</name>
<evidence type="ECO:0000256" key="7">
    <source>
        <dbReference type="ARBA" id="ARBA00029480"/>
    </source>
</evidence>
<dbReference type="AlphaFoldDB" id="A0AAN9Y6W6"/>
<comment type="subunit">
    <text evidence="7">May interact with calmodulin.</text>
</comment>
<accession>A0AAN9Y6W6</accession>
<evidence type="ECO:0000313" key="11">
    <source>
        <dbReference type="Proteomes" id="UP001367676"/>
    </source>
</evidence>
<sequence>MLMYSRKKVRYRRDGYCWKKRKDGKTTREDHMKLKVQGVECIYGCYVHSAVLPTFHRRCYWLLQNPDIVLVHYLNVPYPDDSKLAALIPNIAFWTEKKEWTREELLLQLKPMYENPGFEGTKEADTEDAKLNRVNVSSFIESMISQLLEKQRYVRTALANSVECGCGNRKCLGASRCTRPIRRISSAKKQSKRTNLGIKLQEKRISTVGERNLHKTTAIRRINGLNIENRLQMSQKNSTSTYYNSTMPINGDSETTSQLAGQENQQLEQLLHHSNLHQSNMTPRIPQSYELHSRAHQLLQHNTDNKEAMTNYTRSESYIQSVDFVNADGRHYQPNYSSSLNEQYVPNNEIEIVEEEKREMNLGENVSTLLPYHGDENDFASDKYQSDTTDGSDCNSYSTIRHQASPDDSYASIEDTDAYASNDLLDDLIMNINSGYNYDNGDYVNTTDRSLYELVIQLTQKEKKSTCANSVLTTCEKLQQYDSTVSRIQNEHSHENYSATFESSVPPVSDANGNFLNGCSRYSTLDSSEEPGNCVEHAFSSDFTRIENSHITNYSTEIDVSNEFCSNERTVSAHSMSDPHQAESPYAIVELAPEWSYCEGGTKLLIVGPWYFPSEYAVLFDSYSVPATLVQAGVLNLIQRSLKLFNRRAQLKKLSRENFVSLACQFPLAEANVMPSLSPPLCTPAPPGYSSVG</sequence>
<evidence type="ECO:0000259" key="9">
    <source>
        <dbReference type="PROSITE" id="PS51437"/>
    </source>
</evidence>
<evidence type="ECO:0000313" key="10">
    <source>
        <dbReference type="EMBL" id="KAK7602208.1"/>
    </source>
</evidence>
<dbReference type="SMART" id="SM01076">
    <property type="entry name" value="CG-1"/>
    <property type="match status" value="1"/>
</dbReference>
<keyword evidence="5" id="KW-0804">Transcription</keyword>
<dbReference type="Gene3D" id="2.60.40.10">
    <property type="entry name" value="Immunoglobulins"/>
    <property type="match status" value="1"/>
</dbReference>
<dbReference type="EMBL" id="JBBCAQ010000010">
    <property type="protein sequence ID" value="KAK7602208.1"/>
    <property type="molecule type" value="Genomic_DNA"/>
</dbReference>
<dbReference type="GO" id="GO:0005634">
    <property type="term" value="C:nucleus"/>
    <property type="evidence" value="ECO:0007669"/>
    <property type="project" value="UniProtKB-SubCell"/>
</dbReference>
<dbReference type="PROSITE" id="PS51437">
    <property type="entry name" value="CG_1"/>
    <property type="match status" value="1"/>
</dbReference>
<protein>
    <recommendedName>
        <fullName evidence="9">CG-1 domain-containing protein</fullName>
    </recommendedName>
</protein>
<evidence type="ECO:0000256" key="1">
    <source>
        <dbReference type="ARBA" id="ARBA00004123"/>
    </source>
</evidence>